<gene>
    <name evidence="8" type="ORF">POKL1161_LOCUS809</name>
</gene>
<feature type="transmembrane region" description="Helical" evidence="6">
    <location>
        <begin position="154"/>
        <end position="177"/>
    </location>
</feature>
<dbReference type="InterPro" id="IPR020846">
    <property type="entry name" value="MFS_dom"/>
</dbReference>
<dbReference type="GO" id="GO:0022857">
    <property type="term" value="F:transmembrane transporter activity"/>
    <property type="evidence" value="ECO:0007669"/>
    <property type="project" value="InterPro"/>
</dbReference>
<accession>A0A7S1CV42</accession>
<comment type="similarity">
    <text evidence="5">Belongs to the major facilitator superfamily. Sodium/anion cotransporter (TC 2.A.1.14) family.</text>
</comment>
<feature type="transmembrane region" description="Helical" evidence="6">
    <location>
        <begin position="349"/>
        <end position="370"/>
    </location>
</feature>
<feature type="transmembrane region" description="Helical" evidence="6">
    <location>
        <begin position="226"/>
        <end position="244"/>
    </location>
</feature>
<dbReference type="EMBL" id="HBFV01001173">
    <property type="protein sequence ID" value="CAD8928456.1"/>
    <property type="molecule type" value="Transcribed_RNA"/>
</dbReference>
<sequence>MSLFEGHLMSMKPDTKGFRGFAPARFFRSVPSWKAQQQGRPLNIERSLKVGVQTPGIVQEGMTEGELCEEPSPGSLGLVQKEDAVGSDRVLRVFLVACSASIMAAVSRTSFSVLAIPIQERFALSMADMGLIQSSLLFGYIVGQIPAGVLADNMGGISALVLGMAAWSLFGVFMLGIPMAGNPIAVLFLLRCGLGFSQSVLMPGISATSAQSFSPMERGDKTSGIYACYSIGTVASLIITPVMADSVGTFGTFTAFGVVGIICSIFGLLLLSEKPFHRLFGMNDILSGARQRVQRAPSKMQRKSQLARFRRHSGDLMLLCWTHAVIGFGFFVLQSWIPTFLHSLGVNNLYTLGVLSAMPWLLTAAVAAVSGRLSRYLEIKKKWNSLKVRRLFQIISSLGGAQCLLLLVFQSQNISPLIATASISIAVAFQGLCYPGFHSYVQDIASNDAGVILALTNSCSIAAGILGNVVTGHLAASTFGFRAVFALTAGLYLLSSITWFIGATGRPIRLTHLRNRLLRV</sequence>
<feature type="transmembrane region" description="Helical" evidence="6">
    <location>
        <begin position="122"/>
        <end position="142"/>
    </location>
</feature>
<evidence type="ECO:0000259" key="7">
    <source>
        <dbReference type="PROSITE" id="PS50850"/>
    </source>
</evidence>
<name>A0A7S1CV42_9CHLO</name>
<feature type="transmembrane region" description="Helical" evidence="6">
    <location>
        <begin position="417"/>
        <end position="437"/>
    </location>
</feature>
<keyword evidence="3 6" id="KW-1133">Transmembrane helix</keyword>
<evidence type="ECO:0000256" key="1">
    <source>
        <dbReference type="ARBA" id="ARBA00004141"/>
    </source>
</evidence>
<dbReference type="PANTHER" id="PTHR11662">
    <property type="entry name" value="SOLUTE CARRIER FAMILY 17"/>
    <property type="match status" value="1"/>
</dbReference>
<feature type="transmembrane region" description="Helical" evidence="6">
    <location>
        <begin position="391"/>
        <end position="411"/>
    </location>
</feature>
<dbReference type="InterPro" id="IPR011701">
    <property type="entry name" value="MFS"/>
</dbReference>
<feature type="transmembrane region" description="Helical" evidence="6">
    <location>
        <begin position="250"/>
        <end position="271"/>
    </location>
</feature>
<keyword evidence="2 6" id="KW-0812">Transmembrane</keyword>
<feature type="transmembrane region" description="Helical" evidence="6">
    <location>
        <begin position="479"/>
        <end position="501"/>
    </location>
</feature>
<proteinExistence type="inferred from homology"/>
<protein>
    <recommendedName>
        <fullName evidence="7">Major facilitator superfamily (MFS) profile domain-containing protein</fullName>
    </recommendedName>
</protein>
<feature type="domain" description="Major facilitator superfamily (MFS) profile" evidence="7">
    <location>
        <begin position="93"/>
        <end position="507"/>
    </location>
</feature>
<dbReference type="SUPFAM" id="SSF103473">
    <property type="entry name" value="MFS general substrate transporter"/>
    <property type="match status" value="1"/>
</dbReference>
<dbReference type="PANTHER" id="PTHR11662:SF446">
    <property type="entry name" value="SODIUM-DEPENDENT PHOSPHATE TRANSPORT PROTEIN 1, CHLOROPLASTIC"/>
    <property type="match status" value="1"/>
</dbReference>
<evidence type="ECO:0000313" key="8">
    <source>
        <dbReference type="EMBL" id="CAD8928456.1"/>
    </source>
</evidence>
<dbReference type="InterPro" id="IPR036259">
    <property type="entry name" value="MFS_trans_sf"/>
</dbReference>
<evidence type="ECO:0000256" key="6">
    <source>
        <dbReference type="SAM" id="Phobius"/>
    </source>
</evidence>
<feature type="transmembrane region" description="Helical" evidence="6">
    <location>
        <begin position="183"/>
        <end position="205"/>
    </location>
</feature>
<dbReference type="Pfam" id="PF07690">
    <property type="entry name" value="MFS_1"/>
    <property type="match status" value="1"/>
</dbReference>
<evidence type="ECO:0000256" key="4">
    <source>
        <dbReference type="ARBA" id="ARBA00023136"/>
    </source>
</evidence>
<dbReference type="AlphaFoldDB" id="A0A7S1CV42"/>
<dbReference type="PROSITE" id="PS50850">
    <property type="entry name" value="MFS"/>
    <property type="match status" value="1"/>
</dbReference>
<dbReference type="InterPro" id="IPR050382">
    <property type="entry name" value="MFS_Na/Anion_cotransporter"/>
</dbReference>
<evidence type="ECO:0000256" key="3">
    <source>
        <dbReference type="ARBA" id="ARBA00022989"/>
    </source>
</evidence>
<organism evidence="8">
    <name type="scientific">Picochlorum oklahomense</name>
    <dbReference type="NCBI Taxonomy" id="249345"/>
    <lineage>
        <taxon>Eukaryota</taxon>
        <taxon>Viridiplantae</taxon>
        <taxon>Chlorophyta</taxon>
        <taxon>core chlorophytes</taxon>
        <taxon>Trebouxiophyceae</taxon>
        <taxon>Trebouxiophyceae incertae sedis</taxon>
        <taxon>Picochlorum</taxon>
    </lineage>
</organism>
<evidence type="ECO:0000256" key="2">
    <source>
        <dbReference type="ARBA" id="ARBA00022692"/>
    </source>
</evidence>
<comment type="subcellular location">
    <subcellularLocation>
        <location evidence="1">Membrane</location>
        <topology evidence="1">Multi-pass membrane protein</topology>
    </subcellularLocation>
</comment>
<feature type="transmembrane region" description="Helical" evidence="6">
    <location>
        <begin position="316"/>
        <end position="337"/>
    </location>
</feature>
<feature type="transmembrane region" description="Helical" evidence="6">
    <location>
        <begin position="449"/>
        <end position="467"/>
    </location>
</feature>
<keyword evidence="4 6" id="KW-0472">Membrane</keyword>
<dbReference type="Gene3D" id="1.20.1250.20">
    <property type="entry name" value="MFS general substrate transporter like domains"/>
    <property type="match status" value="2"/>
</dbReference>
<reference evidence="8" key="1">
    <citation type="submission" date="2021-01" db="EMBL/GenBank/DDBJ databases">
        <authorList>
            <person name="Corre E."/>
            <person name="Pelletier E."/>
            <person name="Niang G."/>
            <person name="Scheremetjew M."/>
            <person name="Finn R."/>
            <person name="Kale V."/>
            <person name="Holt S."/>
            <person name="Cochrane G."/>
            <person name="Meng A."/>
            <person name="Brown T."/>
            <person name="Cohen L."/>
        </authorList>
    </citation>
    <scope>NUCLEOTIDE SEQUENCE</scope>
    <source>
        <strain evidence="8">CCMP2329</strain>
    </source>
</reference>
<evidence type="ECO:0000256" key="5">
    <source>
        <dbReference type="ARBA" id="ARBA00024362"/>
    </source>
</evidence>
<dbReference type="GO" id="GO:0016020">
    <property type="term" value="C:membrane"/>
    <property type="evidence" value="ECO:0007669"/>
    <property type="project" value="UniProtKB-SubCell"/>
</dbReference>